<comment type="cofactor">
    <cofactor evidence="1">
        <name>Mn(2+)</name>
        <dbReference type="ChEBI" id="CHEBI:29035"/>
    </cofactor>
</comment>
<feature type="domain" description="Nudix hydrolase" evidence="7">
    <location>
        <begin position="65"/>
        <end position="222"/>
    </location>
</feature>
<dbReference type="STRING" id="1890683.A0A427YM89"/>
<dbReference type="InterPro" id="IPR015797">
    <property type="entry name" value="NUDIX_hydrolase-like_dom_sf"/>
</dbReference>
<evidence type="ECO:0000256" key="4">
    <source>
        <dbReference type="ARBA" id="ARBA00022801"/>
    </source>
</evidence>
<evidence type="ECO:0000313" key="8">
    <source>
        <dbReference type="EMBL" id="RSH92203.1"/>
    </source>
</evidence>
<accession>A0A427YM89</accession>
<comment type="caution">
    <text evidence="8">The sequence shown here is derived from an EMBL/GenBank/DDBJ whole genome shotgun (WGS) entry which is preliminary data.</text>
</comment>
<dbReference type="PANTHER" id="PTHR12992:SF24">
    <property type="entry name" value="PEROXISOMAL COENZYME A DIPHOSPHATASE NUDT7"/>
    <property type="match status" value="1"/>
</dbReference>
<keyword evidence="4" id="KW-0378">Hydrolase</keyword>
<dbReference type="OrthoDB" id="206213at2759"/>
<evidence type="ECO:0000259" key="7">
    <source>
        <dbReference type="PROSITE" id="PS51462"/>
    </source>
</evidence>
<keyword evidence="9" id="KW-1185">Reference proteome</keyword>
<sequence>MLPRIRITRLSPTRTAARNVHTRSSLPPFTRSSLDAIKSVLVQPPPWSPTKLPDHTVGFSRGKVATEAAVLIPLLNVEGKPHVLMEVRSSTLRTHAGEVSFPGGRMDPTDDSLVHTALRETQEELALASGLVEVLGALDSPEYSLGNRSRVWPIVGFVHSSSDQSQSPGSSSTTLPSFRLDKLLASPDEVAAILPLPLSALLDPSRRRVHHFRIDARRPYYTTRVGDLIARPPDLSAEDCRTLDKLEVWGLSGWFLNRLAWTVGWLDRPPAGPEYED</sequence>
<dbReference type="Proteomes" id="UP000279259">
    <property type="component" value="Unassembled WGS sequence"/>
</dbReference>
<dbReference type="GO" id="GO:0046872">
    <property type="term" value="F:metal ion binding"/>
    <property type="evidence" value="ECO:0007669"/>
    <property type="project" value="UniProtKB-KW"/>
</dbReference>
<comment type="cofactor">
    <cofactor evidence="2">
        <name>Mg(2+)</name>
        <dbReference type="ChEBI" id="CHEBI:18420"/>
    </cofactor>
</comment>
<evidence type="ECO:0000256" key="5">
    <source>
        <dbReference type="ARBA" id="ARBA00022842"/>
    </source>
</evidence>
<dbReference type="EMBL" id="RSCD01000006">
    <property type="protein sequence ID" value="RSH92203.1"/>
    <property type="molecule type" value="Genomic_DNA"/>
</dbReference>
<proteinExistence type="predicted"/>
<dbReference type="InterPro" id="IPR000086">
    <property type="entry name" value="NUDIX_hydrolase_dom"/>
</dbReference>
<dbReference type="PANTHER" id="PTHR12992">
    <property type="entry name" value="NUDIX HYDROLASE"/>
    <property type="match status" value="1"/>
</dbReference>
<dbReference type="CDD" id="cd03426">
    <property type="entry name" value="NUDIX_CoAse_Nudt7"/>
    <property type="match status" value="1"/>
</dbReference>
<reference evidence="8 9" key="1">
    <citation type="submission" date="2018-11" db="EMBL/GenBank/DDBJ databases">
        <title>Genome sequence of Saitozyma podzolica DSM 27192.</title>
        <authorList>
            <person name="Aliyu H."/>
            <person name="Gorte O."/>
            <person name="Ochsenreither K."/>
        </authorList>
    </citation>
    <scope>NUCLEOTIDE SEQUENCE [LARGE SCALE GENOMIC DNA]</scope>
    <source>
        <strain evidence="8 9">DSM 27192</strain>
    </source>
</reference>
<evidence type="ECO:0000256" key="6">
    <source>
        <dbReference type="ARBA" id="ARBA00023211"/>
    </source>
</evidence>
<evidence type="ECO:0000256" key="2">
    <source>
        <dbReference type="ARBA" id="ARBA00001946"/>
    </source>
</evidence>
<protein>
    <recommendedName>
        <fullName evidence="7">Nudix hydrolase domain-containing protein</fullName>
    </recommendedName>
</protein>
<name>A0A427YM89_9TREE</name>
<gene>
    <name evidence="8" type="ORF">EHS25_008618</name>
</gene>
<keyword evidence="5" id="KW-0460">Magnesium</keyword>
<dbReference type="Gene3D" id="3.90.79.10">
    <property type="entry name" value="Nucleoside Triphosphate Pyrophosphohydrolase"/>
    <property type="match status" value="1"/>
</dbReference>
<dbReference type="AlphaFoldDB" id="A0A427YM89"/>
<organism evidence="8 9">
    <name type="scientific">Saitozyma podzolica</name>
    <dbReference type="NCBI Taxonomy" id="1890683"/>
    <lineage>
        <taxon>Eukaryota</taxon>
        <taxon>Fungi</taxon>
        <taxon>Dikarya</taxon>
        <taxon>Basidiomycota</taxon>
        <taxon>Agaricomycotina</taxon>
        <taxon>Tremellomycetes</taxon>
        <taxon>Tremellales</taxon>
        <taxon>Trimorphomycetaceae</taxon>
        <taxon>Saitozyma</taxon>
    </lineage>
</organism>
<dbReference type="PROSITE" id="PS51462">
    <property type="entry name" value="NUDIX"/>
    <property type="match status" value="1"/>
</dbReference>
<dbReference type="Pfam" id="PF00293">
    <property type="entry name" value="NUDIX"/>
    <property type="match status" value="1"/>
</dbReference>
<dbReference type="GO" id="GO:0015938">
    <property type="term" value="P:coenzyme A catabolic process"/>
    <property type="evidence" value="ECO:0007669"/>
    <property type="project" value="TreeGrafter"/>
</dbReference>
<dbReference type="SUPFAM" id="SSF55811">
    <property type="entry name" value="Nudix"/>
    <property type="match status" value="1"/>
</dbReference>
<dbReference type="GO" id="GO:0010945">
    <property type="term" value="F:coenzyme A diphosphatase activity"/>
    <property type="evidence" value="ECO:0007669"/>
    <property type="project" value="InterPro"/>
</dbReference>
<dbReference type="InterPro" id="IPR045121">
    <property type="entry name" value="CoAse"/>
</dbReference>
<keyword evidence="6" id="KW-0464">Manganese</keyword>
<evidence type="ECO:0000313" key="9">
    <source>
        <dbReference type="Proteomes" id="UP000279259"/>
    </source>
</evidence>
<evidence type="ECO:0000256" key="3">
    <source>
        <dbReference type="ARBA" id="ARBA00022723"/>
    </source>
</evidence>
<evidence type="ECO:0000256" key="1">
    <source>
        <dbReference type="ARBA" id="ARBA00001936"/>
    </source>
</evidence>
<keyword evidence="3" id="KW-0479">Metal-binding</keyword>